<evidence type="ECO:0000313" key="3">
    <source>
        <dbReference type="Proteomes" id="UP001054837"/>
    </source>
</evidence>
<evidence type="ECO:0000256" key="1">
    <source>
        <dbReference type="SAM" id="MobiDB-lite"/>
    </source>
</evidence>
<keyword evidence="3" id="KW-1185">Reference proteome</keyword>
<feature type="compositionally biased region" description="Basic residues" evidence="1">
    <location>
        <begin position="78"/>
        <end position="88"/>
    </location>
</feature>
<accession>A0AAV4Q4R8</accession>
<organism evidence="2 3">
    <name type="scientific">Caerostris darwini</name>
    <dbReference type="NCBI Taxonomy" id="1538125"/>
    <lineage>
        <taxon>Eukaryota</taxon>
        <taxon>Metazoa</taxon>
        <taxon>Ecdysozoa</taxon>
        <taxon>Arthropoda</taxon>
        <taxon>Chelicerata</taxon>
        <taxon>Arachnida</taxon>
        <taxon>Araneae</taxon>
        <taxon>Araneomorphae</taxon>
        <taxon>Entelegynae</taxon>
        <taxon>Araneoidea</taxon>
        <taxon>Araneidae</taxon>
        <taxon>Caerostris</taxon>
    </lineage>
</organism>
<sequence>MGHSVRCTSVRHRCVVVVVIQLPDRMMPRAYWTRVQVGEVGRFFPTSLGERCKKRASAHVRGWVTGNAASPEVSSRRLPAKTHPCRFE</sequence>
<gene>
    <name evidence="2" type="ORF">CDAR_98671</name>
</gene>
<name>A0AAV4Q4R8_9ARAC</name>
<dbReference type="AlphaFoldDB" id="A0AAV4Q4R8"/>
<dbReference type="EMBL" id="BPLQ01003787">
    <property type="protein sequence ID" value="GIY03182.1"/>
    <property type="molecule type" value="Genomic_DNA"/>
</dbReference>
<dbReference type="Proteomes" id="UP001054837">
    <property type="component" value="Unassembled WGS sequence"/>
</dbReference>
<evidence type="ECO:0000313" key="2">
    <source>
        <dbReference type="EMBL" id="GIY03182.1"/>
    </source>
</evidence>
<reference evidence="2 3" key="1">
    <citation type="submission" date="2021-06" db="EMBL/GenBank/DDBJ databases">
        <title>Caerostris darwini draft genome.</title>
        <authorList>
            <person name="Kono N."/>
            <person name="Arakawa K."/>
        </authorList>
    </citation>
    <scope>NUCLEOTIDE SEQUENCE [LARGE SCALE GENOMIC DNA]</scope>
</reference>
<protein>
    <submittedName>
        <fullName evidence="2">Uncharacterized protein</fullName>
    </submittedName>
</protein>
<proteinExistence type="predicted"/>
<feature type="region of interest" description="Disordered" evidence="1">
    <location>
        <begin position="69"/>
        <end position="88"/>
    </location>
</feature>
<comment type="caution">
    <text evidence="2">The sequence shown here is derived from an EMBL/GenBank/DDBJ whole genome shotgun (WGS) entry which is preliminary data.</text>
</comment>